<evidence type="ECO:0000313" key="2">
    <source>
        <dbReference type="Proteomes" id="UP000318741"/>
    </source>
</evidence>
<dbReference type="InterPro" id="IPR011051">
    <property type="entry name" value="RmlC_Cupin_sf"/>
</dbReference>
<dbReference type="KEGG" id="acaf:CA12_40530"/>
<dbReference type="Proteomes" id="UP000318741">
    <property type="component" value="Chromosome"/>
</dbReference>
<protein>
    <recommendedName>
        <fullName evidence="3">Cupin domain protein</fullName>
    </recommendedName>
</protein>
<dbReference type="EMBL" id="CP036265">
    <property type="protein sequence ID" value="QDT17915.1"/>
    <property type="molecule type" value="Genomic_DNA"/>
</dbReference>
<proteinExistence type="predicted"/>
<dbReference type="SUPFAM" id="SSF51182">
    <property type="entry name" value="RmlC-like cupins"/>
    <property type="match status" value="1"/>
</dbReference>
<evidence type="ECO:0000313" key="1">
    <source>
        <dbReference type="EMBL" id="QDT17915.1"/>
    </source>
</evidence>
<organism evidence="1 2">
    <name type="scientific">Alienimonas californiensis</name>
    <dbReference type="NCBI Taxonomy" id="2527989"/>
    <lineage>
        <taxon>Bacteria</taxon>
        <taxon>Pseudomonadati</taxon>
        <taxon>Planctomycetota</taxon>
        <taxon>Planctomycetia</taxon>
        <taxon>Planctomycetales</taxon>
        <taxon>Planctomycetaceae</taxon>
        <taxon>Alienimonas</taxon>
    </lineage>
</organism>
<accession>A0A517PEX3</accession>
<sequence length="122" mass="12922">MPRLIATPSLVEAAGTPPKRIEEFVGRVNSGTDALSIARMTSPFGWSEPGQRPDFDEYTVVLTGILRVETADGDPLDVAAGQAVHVAAGEWVRYSTPHDGGATYIAVCTPAFSPDTVHRDAA</sequence>
<gene>
    <name evidence="1" type="ORF">CA12_40530</name>
</gene>
<name>A0A517PEX3_9PLAN</name>
<evidence type="ECO:0008006" key="3">
    <source>
        <dbReference type="Google" id="ProtNLM"/>
    </source>
</evidence>
<keyword evidence="2" id="KW-1185">Reference proteome</keyword>
<dbReference type="OrthoDB" id="160522at2"/>
<dbReference type="Gene3D" id="2.60.120.10">
    <property type="entry name" value="Jelly Rolls"/>
    <property type="match status" value="1"/>
</dbReference>
<reference evidence="1 2" key="1">
    <citation type="submission" date="2019-02" db="EMBL/GenBank/DDBJ databases">
        <title>Deep-cultivation of Planctomycetes and their phenomic and genomic characterization uncovers novel biology.</title>
        <authorList>
            <person name="Wiegand S."/>
            <person name="Jogler M."/>
            <person name="Boedeker C."/>
            <person name="Pinto D."/>
            <person name="Vollmers J."/>
            <person name="Rivas-Marin E."/>
            <person name="Kohn T."/>
            <person name="Peeters S.H."/>
            <person name="Heuer A."/>
            <person name="Rast P."/>
            <person name="Oberbeckmann S."/>
            <person name="Bunk B."/>
            <person name="Jeske O."/>
            <person name="Meyerdierks A."/>
            <person name="Storesund J.E."/>
            <person name="Kallscheuer N."/>
            <person name="Luecker S."/>
            <person name="Lage O.M."/>
            <person name="Pohl T."/>
            <person name="Merkel B.J."/>
            <person name="Hornburger P."/>
            <person name="Mueller R.-W."/>
            <person name="Bruemmer F."/>
            <person name="Labrenz M."/>
            <person name="Spormann A.M."/>
            <person name="Op den Camp H."/>
            <person name="Overmann J."/>
            <person name="Amann R."/>
            <person name="Jetten M.S.M."/>
            <person name="Mascher T."/>
            <person name="Medema M.H."/>
            <person name="Devos D.P."/>
            <person name="Kaster A.-K."/>
            <person name="Ovreas L."/>
            <person name="Rohde M."/>
            <person name="Galperin M.Y."/>
            <person name="Jogler C."/>
        </authorList>
    </citation>
    <scope>NUCLEOTIDE SEQUENCE [LARGE SCALE GENOMIC DNA]</scope>
    <source>
        <strain evidence="1 2">CA12</strain>
    </source>
</reference>
<dbReference type="InterPro" id="IPR014710">
    <property type="entry name" value="RmlC-like_jellyroll"/>
</dbReference>
<dbReference type="AlphaFoldDB" id="A0A517PEX3"/>
<dbReference type="RefSeq" id="WP_145360908.1">
    <property type="nucleotide sequence ID" value="NZ_CP036265.1"/>
</dbReference>